<proteinExistence type="predicted"/>
<dbReference type="GO" id="GO:0005524">
    <property type="term" value="F:ATP binding"/>
    <property type="evidence" value="ECO:0007669"/>
    <property type="project" value="UniProtKB-UniRule"/>
</dbReference>
<dbReference type="GO" id="GO:0016020">
    <property type="term" value="C:membrane"/>
    <property type="evidence" value="ECO:0007669"/>
    <property type="project" value="UniProtKB-SubCell"/>
</dbReference>
<comment type="caution">
    <text evidence="12">The sequence shown here is derived from an EMBL/GenBank/DDBJ whole genome shotgun (WGS) entry which is preliminary data.</text>
</comment>
<evidence type="ECO:0000313" key="12">
    <source>
        <dbReference type="EMBL" id="RWR78152.1"/>
    </source>
</evidence>
<dbReference type="Gene3D" id="2.60.120.430">
    <property type="entry name" value="Galactose-binding lectin"/>
    <property type="match status" value="1"/>
</dbReference>
<dbReference type="PANTHER" id="PTHR45631:SF202">
    <property type="entry name" value="SENESCENCE-INDUCED RECEPTOR-LIKE SERINE_THREONINE-PROTEIN KINASE"/>
    <property type="match status" value="1"/>
</dbReference>
<dbReference type="PROSITE" id="PS50011">
    <property type="entry name" value="PROTEIN_KINASE_DOM"/>
    <property type="match status" value="1"/>
</dbReference>
<feature type="domain" description="Protein kinase" evidence="11">
    <location>
        <begin position="395"/>
        <end position="674"/>
    </location>
</feature>
<evidence type="ECO:0000259" key="11">
    <source>
        <dbReference type="PROSITE" id="PS50011"/>
    </source>
</evidence>
<dbReference type="SMART" id="SM00220">
    <property type="entry name" value="S_TKc"/>
    <property type="match status" value="1"/>
</dbReference>
<evidence type="ECO:0000256" key="10">
    <source>
        <dbReference type="SAM" id="SignalP"/>
    </source>
</evidence>
<dbReference type="EMBL" id="QPKB01000002">
    <property type="protein sequence ID" value="RWR78152.1"/>
    <property type="molecule type" value="Genomic_DNA"/>
</dbReference>
<dbReference type="PROSITE" id="PS00108">
    <property type="entry name" value="PROTEIN_KINASE_ST"/>
    <property type="match status" value="1"/>
</dbReference>
<protein>
    <submittedName>
        <fullName evidence="12">Putative LRR receptor-like serine/threonine-protein kinase</fullName>
    </submittedName>
</protein>
<dbReference type="Gene3D" id="3.30.200.20">
    <property type="entry name" value="Phosphorylase Kinase, domain 1"/>
    <property type="match status" value="1"/>
</dbReference>
<sequence length="708" mass="79652">MVLLWLSILMSLLALAVSVQGQPGFLSIDCGIPGDLGYTDDTTWMSYTSDAKFIDTGTNKEIAAIHMTQTLPRQYRNLRIFPNRIRNCYTLTPVIKSNRYLLRASFMYGNYDGLDQPPQFDAYIDGDRWEIDLPSNSSFYAWNEIIMVASLDYISVCLINTGKGIPFISALELRLLDNSTYLAANEYRSLRLLHRSHFRQTASGTTIRYPDDASDRIWTVWVPDGDGWTPINNSSPVNLWSDDYRLPLPVINTAVIPSDPNNNLTFYFPTNGESKWQYHVYMHFAELQQLKSNQSREFNIIVNGDLFYGPFSPEYLSENTIYCDLPLSGKNQVVLSKTTSSTLPPIFNAVEIFFLEPLSATPTDSKDASIAKTKSSSMLYENRRFTYAQVVSITNNFEKSIGRGGFGTVYHGQMTNGTQVAVKMLFLRSIKTPCQGSNEFENEVQLLTRVHHRNLISFIGYCQEDGNMALIYEYMAQGNLGSHLSVTDNHSNALSWDRRLRIALDVAQGLEYLHDDCKPAIIHRDVKTANILLNERLEAKIGDFGLSRDFNDEFTHVSTAVKGTFGYLDPEYCNSNNLTEKSDVYSFGVVLLQLITGKPAIVRITNSERISLIDWAIPMVVGGDIRDVIDPKFEGNYDMKSIQKVAEIAHSCTSQKSIDRPHMRDVVVELKEYIINEKALASAPGSGGCMNSGPVQTSSEIMSYLSAR</sequence>
<evidence type="ECO:0000313" key="13">
    <source>
        <dbReference type="Proteomes" id="UP000283530"/>
    </source>
</evidence>
<keyword evidence="2" id="KW-0723">Serine/threonine-protein kinase</keyword>
<keyword evidence="3" id="KW-0597">Phosphoprotein</keyword>
<dbReference type="SUPFAM" id="SSF56112">
    <property type="entry name" value="Protein kinase-like (PK-like)"/>
    <property type="match status" value="1"/>
</dbReference>
<keyword evidence="7 9" id="KW-0067">ATP-binding</keyword>
<evidence type="ECO:0000256" key="5">
    <source>
        <dbReference type="ARBA" id="ARBA00022741"/>
    </source>
</evidence>
<evidence type="ECO:0000256" key="4">
    <source>
        <dbReference type="ARBA" id="ARBA00022679"/>
    </source>
</evidence>
<keyword evidence="4" id="KW-0808">Transferase</keyword>
<dbReference type="FunFam" id="1.10.510.10:FF:000146">
    <property type="entry name" value="LRR receptor-like serine/threonine-protein kinase IOS1"/>
    <property type="match status" value="1"/>
</dbReference>
<accession>A0A3S3Q2M3</accession>
<evidence type="ECO:0000256" key="2">
    <source>
        <dbReference type="ARBA" id="ARBA00022527"/>
    </source>
</evidence>
<comment type="subcellular location">
    <subcellularLocation>
        <location evidence="1">Membrane</location>
        <topology evidence="1">Single-pass membrane protein</topology>
    </subcellularLocation>
</comment>
<feature type="binding site" evidence="9">
    <location>
        <position position="423"/>
    </location>
    <ligand>
        <name>ATP</name>
        <dbReference type="ChEBI" id="CHEBI:30616"/>
    </ligand>
</feature>
<dbReference type="PROSITE" id="PS00107">
    <property type="entry name" value="PROTEIN_KINASE_ATP"/>
    <property type="match status" value="1"/>
</dbReference>
<dbReference type="InterPro" id="IPR011009">
    <property type="entry name" value="Kinase-like_dom_sf"/>
</dbReference>
<dbReference type="OrthoDB" id="2017114at2759"/>
<organism evidence="12 13">
    <name type="scientific">Cinnamomum micranthum f. kanehirae</name>
    <dbReference type="NCBI Taxonomy" id="337451"/>
    <lineage>
        <taxon>Eukaryota</taxon>
        <taxon>Viridiplantae</taxon>
        <taxon>Streptophyta</taxon>
        <taxon>Embryophyta</taxon>
        <taxon>Tracheophyta</taxon>
        <taxon>Spermatophyta</taxon>
        <taxon>Magnoliopsida</taxon>
        <taxon>Magnoliidae</taxon>
        <taxon>Laurales</taxon>
        <taxon>Lauraceae</taxon>
        <taxon>Cinnamomum</taxon>
    </lineage>
</organism>
<dbReference type="InterPro" id="IPR008271">
    <property type="entry name" value="Ser/Thr_kinase_AS"/>
</dbReference>
<keyword evidence="5 9" id="KW-0547">Nucleotide-binding</keyword>
<name>A0A3S3Q2M3_9MAGN</name>
<dbReference type="GO" id="GO:0004674">
    <property type="term" value="F:protein serine/threonine kinase activity"/>
    <property type="evidence" value="ECO:0007669"/>
    <property type="project" value="UniProtKB-KW"/>
</dbReference>
<dbReference type="InterPro" id="IPR017441">
    <property type="entry name" value="Protein_kinase_ATP_BS"/>
</dbReference>
<reference evidence="12 13" key="1">
    <citation type="journal article" date="2019" name="Nat. Plants">
        <title>Stout camphor tree genome fills gaps in understanding of flowering plant genome evolution.</title>
        <authorList>
            <person name="Chaw S.M."/>
            <person name="Liu Y.C."/>
            <person name="Wu Y.W."/>
            <person name="Wang H.Y."/>
            <person name="Lin C.I."/>
            <person name="Wu C.S."/>
            <person name="Ke H.M."/>
            <person name="Chang L.Y."/>
            <person name="Hsu C.Y."/>
            <person name="Yang H.T."/>
            <person name="Sudianto E."/>
            <person name="Hsu M.H."/>
            <person name="Wu K.P."/>
            <person name="Wang L.N."/>
            <person name="Leebens-Mack J.H."/>
            <person name="Tsai I.J."/>
        </authorList>
    </citation>
    <scope>NUCLEOTIDE SEQUENCE [LARGE SCALE GENOMIC DNA]</scope>
    <source>
        <strain evidence="13">cv. Chaw 1501</strain>
        <tissue evidence="12">Young leaves</tissue>
    </source>
</reference>
<gene>
    <name evidence="12" type="ORF">CKAN_00666400</name>
</gene>
<dbReference type="FunFam" id="3.30.200.20:FF:000394">
    <property type="entry name" value="Leucine-rich repeat receptor-like protein kinase"/>
    <property type="match status" value="1"/>
</dbReference>
<keyword evidence="6 12" id="KW-0418">Kinase</keyword>
<dbReference type="STRING" id="337451.A0A3S3Q2M3"/>
<keyword evidence="10" id="KW-0732">Signal</keyword>
<evidence type="ECO:0000256" key="7">
    <source>
        <dbReference type="ARBA" id="ARBA00022840"/>
    </source>
</evidence>
<dbReference type="PANTHER" id="PTHR45631">
    <property type="entry name" value="OS07G0107800 PROTEIN-RELATED"/>
    <property type="match status" value="1"/>
</dbReference>
<keyword evidence="13" id="KW-1185">Reference proteome</keyword>
<dbReference type="InterPro" id="IPR000719">
    <property type="entry name" value="Prot_kinase_dom"/>
</dbReference>
<feature type="chain" id="PRO_5018547817" evidence="10">
    <location>
        <begin position="22"/>
        <end position="708"/>
    </location>
</feature>
<dbReference type="InterPro" id="IPR024788">
    <property type="entry name" value="Malectin-like_Carb-bd_dom"/>
</dbReference>
<feature type="signal peptide" evidence="10">
    <location>
        <begin position="1"/>
        <end position="21"/>
    </location>
</feature>
<dbReference type="AlphaFoldDB" id="A0A3S3Q2M3"/>
<dbReference type="Pfam" id="PF07714">
    <property type="entry name" value="PK_Tyr_Ser-Thr"/>
    <property type="match status" value="1"/>
</dbReference>
<evidence type="ECO:0000256" key="8">
    <source>
        <dbReference type="ARBA" id="ARBA00023170"/>
    </source>
</evidence>
<dbReference type="InterPro" id="IPR001245">
    <property type="entry name" value="Ser-Thr/Tyr_kinase_cat_dom"/>
</dbReference>
<evidence type="ECO:0000256" key="9">
    <source>
        <dbReference type="PROSITE-ProRule" id="PRU10141"/>
    </source>
</evidence>
<dbReference type="Pfam" id="PF12819">
    <property type="entry name" value="Malectin_like"/>
    <property type="match status" value="1"/>
</dbReference>
<dbReference type="Gene3D" id="1.10.510.10">
    <property type="entry name" value="Transferase(Phosphotransferase) domain 1"/>
    <property type="match status" value="1"/>
</dbReference>
<keyword evidence="8 12" id="KW-0675">Receptor</keyword>
<evidence type="ECO:0000256" key="6">
    <source>
        <dbReference type="ARBA" id="ARBA00022777"/>
    </source>
</evidence>
<evidence type="ECO:0000256" key="1">
    <source>
        <dbReference type="ARBA" id="ARBA00004167"/>
    </source>
</evidence>
<dbReference type="Proteomes" id="UP000283530">
    <property type="component" value="Unassembled WGS sequence"/>
</dbReference>
<evidence type="ECO:0000256" key="3">
    <source>
        <dbReference type="ARBA" id="ARBA00022553"/>
    </source>
</evidence>
<dbReference type="CDD" id="cd14066">
    <property type="entry name" value="STKc_IRAK"/>
    <property type="match status" value="1"/>
</dbReference>